<proteinExistence type="predicted"/>
<organism evidence="1 2">
    <name type="scientific">Halocaridina rubra</name>
    <name type="common">Hawaiian red shrimp</name>
    <dbReference type="NCBI Taxonomy" id="373956"/>
    <lineage>
        <taxon>Eukaryota</taxon>
        <taxon>Metazoa</taxon>
        <taxon>Ecdysozoa</taxon>
        <taxon>Arthropoda</taxon>
        <taxon>Crustacea</taxon>
        <taxon>Multicrustacea</taxon>
        <taxon>Malacostraca</taxon>
        <taxon>Eumalacostraca</taxon>
        <taxon>Eucarida</taxon>
        <taxon>Decapoda</taxon>
        <taxon>Pleocyemata</taxon>
        <taxon>Caridea</taxon>
        <taxon>Atyoidea</taxon>
        <taxon>Atyidae</taxon>
        <taxon>Halocaridina</taxon>
    </lineage>
</organism>
<name>A0AAN8ZYX0_HALRR</name>
<sequence length="92" mass="9571">MFAASNNNNSFSASALDTQQELGALGITNTQFKTVVEILSKRSNSLFFEDGSGKLRNVIAANPTQKSLVLYLGSKKKTGSGSGQGGAGTANR</sequence>
<accession>A0AAN8ZYX0</accession>
<comment type="caution">
    <text evidence="1">The sequence shown here is derived from an EMBL/GenBank/DDBJ whole genome shotgun (WGS) entry which is preliminary data.</text>
</comment>
<keyword evidence="2" id="KW-1185">Reference proteome</keyword>
<reference evidence="1 2" key="1">
    <citation type="submission" date="2023-11" db="EMBL/GenBank/DDBJ databases">
        <title>Halocaridina rubra genome assembly.</title>
        <authorList>
            <person name="Smith C."/>
        </authorList>
    </citation>
    <scope>NUCLEOTIDE SEQUENCE [LARGE SCALE GENOMIC DNA]</scope>
    <source>
        <strain evidence="1">EP-1</strain>
        <tissue evidence="1">Whole</tissue>
    </source>
</reference>
<dbReference type="AlphaFoldDB" id="A0AAN8ZYX0"/>
<dbReference type="EMBL" id="JAXCGZ010012025">
    <property type="protein sequence ID" value="KAK7073851.1"/>
    <property type="molecule type" value="Genomic_DNA"/>
</dbReference>
<evidence type="ECO:0000313" key="1">
    <source>
        <dbReference type="EMBL" id="KAK7073851.1"/>
    </source>
</evidence>
<gene>
    <name evidence="1" type="ORF">SK128_001448</name>
</gene>
<protein>
    <submittedName>
        <fullName evidence="1">Uncharacterized protein</fullName>
    </submittedName>
</protein>
<dbReference type="Proteomes" id="UP001381693">
    <property type="component" value="Unassembled WGS sequence"/>
</dbReference>
<evidence type="ECO:0000313" key="2">
    <source>
        <dbReference type="Proteomes" id="UP001381693"/>
    </source>
</evidence>